<dbReference type="AlphaFoldDB" id="A0A931CK26"/>
<feature type="compositionally biased region" description="Pro residues" evidence="1">
    <location>
        <begin position="83"/>
        <end position="96"/>
    </location>
</feature>
<feature type="compositionally biased region" description="Low complexity" evidence="1">
    <location>
        <begin position="71"/>
        <end position="82"/>
    </location>
</feature>
<dbReference type="InterPro" id="IPR009045">
    <property type="entry name" value="Zn_M74/Hedgehog-like"/>
</dbReference>
<keyword evidence="4" id="KW-0645">Protease</keyword>
<dbReference type="SUPFAM" id="SSF55166">
    <property type="entry name" value="Hedgehog/DD-peptidase"/>
    <property type="match status" value="1"/>
</dbReference>
<dbReference type="InterPro" id="IPR058193">
    <property type="entry name" value="VanY/YodJ_core_dom"/>
</dbReference>
<dbReference type="InterPro" id="IPR003709">
    <property type="entry name" value="VanY-like_core_dom"/>
</dbReference>
<evidence type="ECO:0000259" key="3">
    <source>
        <dbReference type="Pfam" id="PF02557"/>
    </source>
</evidence>
<dbReference type="Gene3D" id="3.30.1380.10">
    <property type="match status" value="1"/>
</dbReference>
<name>A0A931CK26_9MICC</name>
<feature type="chain" id="PRO_5038024708" evidence="2">
    <location>
        <begin position="31"/>
        <end position="304"/>
    </location>
</feature>
<evidence type="ECO:0000313" key="4">
    <source>
        <dbReference type="EMBL" id="MBG0740032.1"/>
    </source>
</evidence>
<evidence type="ECO:0000313" key="5">
    <source>
        <dbReference type="Proteomes" id="UP000655366"/>
    </source>
</evidence>
<dbReference type="RefSeq" id="WP_196396970.1">
    <property type="nucleotide sequence ID" value="NZ_JADNYM010000013.1"/>
</dbReference>
<comment type="caution">
    <text evidence="4">The sequence shown here is derived from an EMBL/GenBank/DDBJ whole genome shotgun (WGS) entry which is preliminary data.</text>
</comment>
<dbReference type="InterPro" id="IPR052179">
    <property type="entry name" value="DD-CPase-like"/>
</dbReference>
<dbReference type="PANTHER" id="PTHR34385:SF1">
    <property type="entry name" value="PEPTIDOGLYCAN L-ALANYL-D-GLUTAMATE ENDOPEPTIDASE CWLK"/>
    <property type="match status" value="1"/>
</dbReference>
<feature type="domain" description="D-alanyl-D-alanine carboxypeptidase-like core" evidence="3">
    <location>
        <begin position="149"/>
        <end position="276"/>
    </location>
</feature>
<dbReference type="GO" id="GO:0006508">
    <property type="term" value="P:proteolysis"/>
    <property type="evidence" value="ECO:0007669"/>
    <property type="project" value="InterPro"/>
</dbReference>
<dbReference type="GO" id="GO:0004180">
    <property type="term" value="F:carboxypeptidase activity"/>
    <property type="evidence" value="ECO:0007669"/>
    <property type="project" value="UniProtKB-KW"/>
</dbReference>
<proteinExistence type="predicted"/>
<feature type="compositionally biased region" description="Polar residues" evidence="1">
    <location>
        <begin position="33"/>
        <end position="43"/>
    </location>
</feature>
<dbReference type="CDD" id="cd14852">
    <property type="entry name" value="LD-carboxypeptidase"/>
    <property type="match status" value="1"/>
</dbReference>
<feature type="region of interest" description="Disordered" evidence="1">
    <location>
        <begin position="30"/>
        <end position="98"/>
    </location>
</feature>
<sequence length="304" mass="30795">MPSLPGRRTVAKYLVGGAAVAIFAACTAPAKPTPSNTAGSGSSPRPVAGVQGTTAAGPAADSAPLDATSDVGAAVAPVSPAEPWAPPGPGPVPSPGSPVHALKTKYSLSDPNSPWVLVNKHLPLHPLSYEPPDLVRPALPPGGGGESALLRTEAAAAAARMFEAAGAAGAAMTLLSSYRSYDTQVGLYGGYAAQTGRADADTKSARAGYSEHQTGLALDIGDASGFCSLNSCFAATPAAVWAAANCHLFGFIVRYQLGHDGVTGFYAEPWHLRYLGVELATAIVAQGFSSYEEFLGVEAAADYL</sequence>
<feature type="signal peptide" evidence="2">
    <location>
        <begin position="1"/>
        <end position="30"/>
    </location>
</feature>
<dbReference type="PROSITE" id="PS51257">
    <property type="entry name" value="PROKAR_LIPOPROTEIN"/>
    <property type="match status" value="1"/>
</dbReference>
<dbReference type="Proteomes" id="UP000655366">
    <property type="component" value="Unassembled WGS sequence"/>
</dbReference>
<keyword evidence="4" id="KW-0378">Hydrolase</keyword>
<gene>
    <name evidence="4" type="ORF">IV500_11620</name>
</gene>
<evidence type="ECO:0000256" key="1">
    <source>
        <dbReference type="SAM" id="MobiDB-lite"/>
    </source>
</evidence>
<dbReference type="PANTHER" id="PTHR34385">
    <property type="entry name" value="D-ALANYL-D-ALANINE CARBOXYPEPTIDASE"/>
    <property type="match status" value="1"/>
</dbReference>
<protein>
    <submittedName>
        <fullName evidence="4">D-alanyl-D-alanine carboxypeptidase family protein</fullName>
    </submittedName>
</protein>
<keyword evidence="4" id="KW-0121">Carboxypeptidase</keyword>
<organism evidence="4 5">
    <name type="scientific">Arthrobacter terrae</name>
    <dbReference type="NCBI Taxonomy" id="2935737"/>
    <lineage>
        <taxon>Bacteria</taxon>
        <taxon>Bacillati</taxon>
        <taxon>Actinomycetota</taxon>
        <taxon>Actinomycetes</taxon>
        <taxon>Micrococcales</taxon>
        <taxon>Micrococcaceae</taxon>
        <taxon>Arthrobacter</taxon>
    </lineage>
</organism>
<accession>A0A931CK26</accession>
<reference evidence="4 5" key="1">
    <citation type="submission" date="2020-11" db="EMBL/GenBank/DDBJ databases">
        <title>Arthrobacter antarcticus sp. nov., isolated from Antarctic Soil.</title>
        <authorList>
            <person name="Li J."/>
        </authorList>
    </citation>
    <scope>NUCLEOTIDE SEQUENCE [LARGE SCALE GENOMIC DNA]</scope>
    <source>
        <strain evidence="4 5">Z1-20</strain>
    </source>
</reference>
<dbReference type="EMBL" id="JADNYM010000013">
    <property type="protein sequence ID" value="MBG0740032.1"/>
    <property type="molecule type" value="Genomic_DNA"/>
</dbReference>
<dbReference type="Pfam" id="PF02557">
    <property type="entry name" value="VanY"/>
    <property type="match status" value="1"/>
</dbReference>
<evidence type="ECO:0000256" key="2">
    <source>
        <dbReference type="SAM" id="SignalP"/>
    </source>
</evidence>
<keyword evidence="5" id="KW-1185">Reference proteome</keyword>
<keyword evidence="2" id="KW-0732">Signal</keyword>